<dbReference type="InterPro" id="IPR029058">
    <property type="entry name" value="AB_hydrolase_fold"/>
</dbReference>
<reference evidence="2 3" key="1">
    <citation type="submission" date="2016-10" db="EMBL/GenBank/DDBJ databases">
        <authorList>
            <person name="de Groot N.N."/>
        </authorList>
    </citation>
    <scope>NUCLEOTIDE SEQUENCE [LARGE SCALE GENOMIC DNA]</scope>
    <source>
        <strain evidence="2 3">DSM 16195</strain>
    </source>
</reference>
<proteinExistence type="predicted"/>
<dbReference type="Gene3D" id="3.40.50.1820">
    <property type="entry name" value="alpha/beta hydrolase"/>
    <property type="match status" value="1"/>
</dbReference>
<evidence type="ECO:0000313" key="3">
    <source>
        <dbReference type="Proteomes" id="UP000199321"/>
    </source>
</evidence>
<sequence>MKLHWIYIFLLCFGSSFAQSKKYNAIDISVSPLIDGTLLRPTSSEKMPLAILIGGSGPVDRNGNQQMIENNAIRFLAEGLYEAGIASYRYDKRIVKQMKNKTINEKEIRFDDFIKDASKIIAYFKKGNEFSKIYIIGHSQGSLAGMVAAQDGVNGFVSIAGAGQPIDDVIVTQLSQQAPGLQESARLAFDDLRVNGVAVNYSPGLSSIFRKDIQPFIRSWMLYDPMTEISKLEMPILIINGDKDLQVSVSEAEKLHKAKPGAEYLIIPQMNHIFKKIEGNDMENGKSYNQYNIPVMPELIDAISTFIKK</sequence>
<protein>
    <recommendedName>
        <fullName evidence="4">Serine aminopeptidase S33 domain-containing protein</fullName>
    </recommendedName>
</protein>
<gene>
    <name evidence="2" type="ORF">SAMN05421855_10752</name>
</gene>
<keyword evidence="3" id="KW-1185">Reference proteome</keyword>
<dbReference type="STRING" id="227084.SAMN05421855_10752"/>
<dbReference type="OrthoDB" id="9809549at2"/>
<feature type="chain" id="PRO_5011683692" description="Serine aminopeptidase S33 domain-containing protein" evidence="1">
    <location>
        <begin position="19"/>
        <end position="309"/>
    </location>
</feature>
<dbReference type="PANTHER" id="PTHR43265:SF1">
    <property type="entry name" value="ESTERASE ESTD"/>
    <property type="match status" value="1"/>
</dbReference>
<dbReference type="SUPFAM" id="SSF53474">
    <property type="entry name" value="alpha/beta-Hydrolases"/>
    <property type="match status" value="1"/>
</dbReference>
<accession>A0A1G7IXE8</accession>
<dbReference type="GO" id="GO:0052689">
    <property type="term" value="F:carboxylic ester hydrolase activity"/>
    <property type="evidence" value="ECO:0007669"/>
    <property type="project" value="TreeGrafter"/>
</dbReference>
<keyword evidence="1" id="KW-0732">Signal</keyword>
<evidence type="ECO:0000313" key="2">
    <source>
        <dbReference type="EMBL" id="SDF16949.1"/>
    </source>
</evidence>
<name>A0A1G7IXE8_9FLAO</name>
<evidence type="ECO:0008006" key="4">
    <source>
        <dbReference type="Google" id="ProtNLM"/>
    </source>
</evidence>
<dbReference type="PANTHER" id="PTHR43265">
    <property type="entry name" value="ESTERASE ESTD"/>
    <property type="match status" value="1"/>
</dbReference>
<dbReference type="InterPro" id="IPR053145">
    <property type="entry name" value="AB_hydrolase_Est10"/>
</dbReference>
<dbReference type="Proteomes" id="UP000199321">
    <property type="component" value="Unassembled WGS sequence"/>
</dbReference>
<feature type="signal peptide" evidence="1">
    <location>
        <begin position="1"/>
        <end position="18"/>
    </location>
</feature>
<evidence type="ECO:0000256" key="1">
    <source>
        <dbReference type="SAM" id="SignalP"/>
    </source>
</evidence>
<dbReference type="EMBL" id="FNBA01000007">
    <property type="protein sequence ID" value="SDF16949.1"/>
    <property type="molecule type" value="Genomic_DNA"/>
</dbReference>
<dbReference type="AlphaFoldDB" id="A0A1G7IXE8"/>
<dbReference type="RefSeq" id="WP_093145267.1">
    <property type="nucleotide sequence ID" value="NZ_BMWO01000015.1"/>
</dbReference>
<organism evidence="2 3">
    <name type="scientific">Ulvibacter litoralis</name>
    <dbReference type="NCBI Taxonomy" id="227084"/>
    <lineage>
        <taxon>Bacteria</taxon>
        <taxon>Pseudomonadati</taxon>
        <taxon>Bacteroidota</taxon>
        <taxon>Flavobacteriia</taxon>
        <taxon>Flavobacteriales</taxon>
        <taxon>Flavobacteriaceae</taxon>
        <taxon>Ulvibacter</taxon>
    </lineage>
</organism>